<evidence type="ECO:0000259" key="3">
    <source>
        <dbReference type="PROSITE" id="PS50125"/>
    </source>
</evidence>
<feature type="domain" description="Guanylate cyclase" evidence="3">
    <location>
        <begin position="54"/>
        <end position="184"/>
    </location>
</feature>
<evidence type="ECO:0000313" key="5">
    <source>
        <dbReference type="Proteomes" id="UP001209701"/>
    </source>
</evidence>
<keyword evidence="5" id="KW-1185">Reference proteome</keyword>
<dbReference type="InterPro" id="IPR019734">
    <property type="entry name" value="TPR_rpt"/>
</dbReference>
<dbReference type="SUPFAM" id="SSF48452">
    <property type="entry name" value="TPR-like"/>
    <property type="match status" value="1"/>
</dbReference>
<sequence length="1112" mass="120631">MQSDAATLETAIAALMAQRTTLDEALVDAALAKLREQLASCSLEAKEQQLRQVTVLFTDVVGSTALSQQLDPEEINTVLDGALASFTAVVQRHQGRVLQYAGDSLLAVFGTPVAHEDDAVWAVRAGLAIIEESRARSAMIEQRYGHAGFDVRVGINTGAVLLGGGVDSEHSIRGITVNIAAHMEQSAPAGALRISQDTYRQVRGRFELLEQAPLLVKGLDEPLVTYLVQSALPTAQRLLTRGVDGINTRMVGRLDELALLQQAYTELCSASPAGLRLWTVVGEAGLGKSRLLGEFERWVEQHAGQDPRNQPNGALWLRAFAGEALINRPYWMLRRLLTNQIDLLDSEDATLAREKWLSAVSPLLAGRSDAAVLGHLLGFDFSADSEVRALLGEARQMRDRGFFHAAQLLCALAERDRPLIVALDDLHWVDDGTLDFIDYLKATQPGLPLLLLGLTRPELFERRPSWRTPLAETTAQSINLSALSRAQADELVAELLKRLKPLPVGLCELVTTRADGNPFYMEELVNMLIDQKVIIPDAEGWRYQAERMHALTVPGSLVGVLQARLDALPAAERHTSQLAAVVGYQFWDECLRKLGALLPASLQGLLERELVLTQPDSSLGGMHEYAFKHHTLQQVAYAGVLKRTRREIHARVADWLLSLPGEPPLDLVAEHYERGGAAELALDYWQHAAEAAASRYANQQALMHTDRALALADLGDLPRRYALTLLRCRVMQLQSDRDRLALELDSLQRLAEGLAHAAKLSEALVRRARYCFDGGDIELALAYARQGVAQAPPSDPACEAPARALVAQCLLRIGDLAQANRESAEALRLAQRAGDHATEGMILNDMGMRADIDGDPGAAIDCYERALACHRKVGNRNNEGGTLSNLAYAALVLGDYAAAVSQFAEARDLFAKIGSSQNEGITLINMGIARLNQGQAAEAFSYAKQALQMLQATGFRWAAGAALRLSGQAALAMQDAETAATKLQASLDLFEAIGMPHLALEATAGLADVALARGDIPAALTLAQGILSQQDSGLSLDGSEEPMRVQLICYNCLSAAGHPRAQQLLDAAFGSLMERAERISDPLRRQSYLHEVPYHRGIAAAWQASQPSTGAD</sequence>
<keyword evidence="2" id="KW-0067">ATP-binding</keyword>
<evidence type="ECO:0000256" key="1">
    <source>
        <dbReference type="ARBA" id="ARBA00022741"/>
    </source>
</evidence>
<dbReference type="SUPFAM" id="SSF55073">
    <property type="entry name" value="Nucleotide cyclase"/>
    <property type="match status" value="1"/>
</dbReference>
<dbReference type="PANTHER" id="PTHR16305">
    <property type="entry name" value="TESTICULAR SOLUBLE ADENYLYL CYCLASE"/>
    <property type="match status" value="1"/>
</dbReference>
<protein>
    <submittedName>
        <fullName evidence="4">AAA family ATPase</fullName>
    </submittedName>
</protein>
<dbReference type="InterPro" id="IPR041664">
    <property type="entry name" value="AAA_16"/>
</dbReference>
<gene>
    <name evidence="4" type="ORF">LNV07_20675</name>
</gene>
<proteinExistence type="predicted"/>
<evidence type="ECO:0000256" key="2">
    <source>
        <dbReference type="ARBA" id="ARBA00022840"/>
    </source>
</evidence>
<dbReference type="InterPro" id="IPR011990">
    <property type="entry name" value="TPR-like_helical_dom_sf"/>
</dbReference>
<organism evidence="4 5">
    <name type="scientific">Roseateles oligotrophus</name>
    <dbReference type="NCBI Taxonomy" id="1769250"/>
    <lineage>
        <taxon>Bacteria</taxon>
        <taxon>Pseudomonadati</taxon>
        <taxon>Pseudomonadota</taxon>
        <taxon>Betaproteobacteria</taxon>
        <taxon>Burkholderiales</taxon>
        <taxon>Sphaerotilaceae</taxon>
        <taxon>Roseateles</taxon>
    </lineage>
</organism>
<dbReference type="PANTHER" id="PTHR16305:SF28">
    <property type="entry name" value="GUANYLATE CYCLASE DOMAIN-CONTAINING PROTEIN"/>
    <property type="match status" value="1"/>
</dbReference>
<dbReference type="SUPFAM" id="SSF52540">
    <property type="entry name" value="P-loop containing nucleoside triphosphate hydrolases"/>
    <property type="match status" value="1"/>
</dbReference>
<dbReference type="EMBL" id="JAJIRN010000009">
    <property type="protein sequence ID" value="MCV2370504.1"/>
    <property type="molecule type" value="Genomic_DNA"/>
</dbReference>
<dbReference type="Proteomes" id="UP001209701">
    <property type="component" value="Unassembled WGS sequence"/>
</dbReference>
<dbReference type="PROSITE" id="PS50125">
    <property type="entry name" value="GUANYLATE_CYCLASE_2"/>
    <property type="match status" value="1"/>
</dbReference>
<dbReference type="Pfam" id="PF00211">
    <property type="entry name" value="Guanylate_cyc"/>
    <property type="match status" value="1"/>
</dbReference>
<accession>A0ABT2YKD1</accession>
<dbReference type="RefSeq" id="WP_263573086.1">
    <property type="nucleotide sequence ID" value="NZ_JAJIRN010000009.1"/>
</dbReference>
<dbReference type="SMART" id="SM00044">
    <property type="entry name" value="CYCc"/>
    <property type="match status" value="1"/>
</dbReference>
<dbReference type="SMART" id="SM00028">
    <property type="entry name" value="TPR"/>
    <property type="match status" value="4"/>
</dbReference>
<dbReference type="InterPro" id="IPR029787">
    <property type="entry name" value="Nucleotide_cyclase"/>
</dbReference>
<dbReference type="CDD" id="cd07302">
    <property type="entry name" value="CHD"/>
    <property type="match status" value="1"/>
</dbReference>
<dbReference type="Gene3D" id="1.25.40.10">
    <property type="entry name" value="Tetratricopeptide repeat domain"/>
    <property type="match status" value="1"/>
</dbReference>
<reference evidence="4 5" key="1">
    <citation type="submission" date="2021-11" db="EMBL/GenBank/DDBJ databases">
        <authorList>
            <person name="Liang Q."/>
            <person name="Mou H."/>
            <person name="Liu Z."/>
        </authorList>
    </citation>
    <scope>NUCLEOTIDE SEQUENCE [LARGE SCALE GENOMIC DNA]</scope>
    <source>
        <strain evidence="4 5">CHU3</strain>
    </source>
</reference>
<dbReference type="Gene3D" id="3.30.70.1230">
    <property type="entry name" value="Nucleotide cyclase"/>
    <property type="match status" value="1"/>
</dbReference>
<comment type="caution">
    <text evidence="4">The sequence shown here is derived from an EMBL/GenBank/DDBJ whole genome shotgun (WGS) entry which is preliminary data.</text>
</comment>
<name>A0ABT2YKD1_9BURK</name>
<dbReference type="Pfam" id="PF13424">
    <property type="entry name" value="TPR_12"/>
    <property type="match status" value="2"/>
</dbReference>
<evidence type="ECO:0000313" key="4">
    <source>
        <dbReference type="EMBL" id="MCV2370504.1"/>
    </source>
</evidence>
<dbReference type="InterPro" id="IPR027417">
    <property type="entry name" value="P-loop_NTPase"/>
</dbReference>
<dbReference type="InterPro" id="IPR001054">
    <property type="entry name" value="A/G_cyclase"/>
</dbReference>
<keyword evidence="1" id="KW-0547">Nucleotide-binding</keyword>
<dbReference type="Pfam" id="PF13191">
    <property type="entry name" value="AAA_16"/>
    <property type="match status" value="1"/>
</dbReference>